<dbReference type="KEGG" id="rru:Rru_A1371"/>
<dbReference type="AlphaFoldDB" id="Q2RUM3"/>
<reference evidence="1 2" key="1">
    <citation type="journal article" date="2011" name="Stand. Genomic Sci.">
        <title>Complete genome sequence of Rhodospirillum rubrum type strain (S1).</title>
        <authorList>
            <person name="Munk A.C."/>
            <person name="Copeland A."/>
            <person name="Lucas S."/>
            <person name="Lapidus A."/>
            <person name="Del Rio T.G."/>
            <person name="Barry K."/>
            <person name="Detter J.C."/>
            <person name="Hammon N."/>
            <person name="Israni S."/>
            <person name="Pitluck S."/>
            <person name="Brettin T."/>
            <person name="Bruce D."/>
            <person name="Han C."/>
            <person name="Tapia R."/>
            <person name="Gilna P."/>
            <person name="Schmutz J."/>
            <person name="Larimer F."/>
            <person name="Land M."/>
            <person name="Kyrpides N.C."/>
            <person name="Mavromatis K."/>
            <person name="Richardson P."/>
            <person name="Rohde M."/>
            <person name="Goker M."/>
            <person name="Klenk H.P."/>
            <person name="Zhang Y."/>
            <person name="Roberts G.P."/>
            <person name="Reslewic S."/>
            <person name="Schwartz D.C."/>
        </authorList>
    </citation>
    <scope>NUCLEOTIDE SEQUENCE [LARGE SCALE GENOMIC DNA]</scope>
    <source>
        <strain evidence="2">ATCC 11170 / ATH 1.1.1 / DSM 467 / LMG 4362 / NCIMB 8255 / S1</strain>
    </source>
</reference>
<dbReference type="EnsemblBacteria" id="ABC22172">
    <property type="protein sequence ID" value="ABC22172"/>
    <property type="gene ID" value="Rru_A1371"/>
</dbReference>
<keyword evidence="2" id="KW-1185">Reference proteome</keyword>
<dbReference type="HOGENOM" id="CLU_2438845_0_0_5"/>
<organism evidence="1 2">
    <name type="scientific">Rhodospirillum rubrum (strain ATCC 11170 / ATH 1.1.1 / DSM 467 / LMG 4362 / NCIMB 8255 / S1)</name>
    <dbReference type="NCBI Taxonomy" id="269796"/>
    <lineage>
        <taxon>Bacteria</taxon>
        <taxon>Pseudomonadati</taxon>
        <taxon>Pseudomonadota</taxon>
        <taxon>Alphaproteobacteria</taxon>
        <taxon>Rhodospirillales</taxon>
        <taxon>Rhodospirillaceae</taxon>
        <taxon>Rhodospirillum</taxon>
    </lineage>
</organism>
<name>Q2RUM3_RHORT</name>
<dbReference type="PATRIC" id="fig|269796.9.peg.1439"/>
<accession>Q2RUM3</accession>
<protein>
    <submittedName>
        <fullName evidence="1">Uncharacterized protein</fullName>
    </submittedName>
</protein>
<sequence>MSPGDFFQALRALGEAHAGLFGGVTPTGPALSALLACHERLPEGGLWRSFSDLTADGAPLELTEHFGAQASFGLTLDPRPYKGAEAGRFA</sequence>
<evidence type="ECO:0000313" key="2">
    <source>
        <dbReference type="Proteomes" id="UP000001929"/>
    </source>
</evidence>
<dbReference type="EMBL" id="CP000230">
    <property type="protein sequence ID" value="ABC22172.1"/>
    <property type="molecule type" value="Genomic_DNA"/>
</dbReference>
<evidence type="ECO:0000313" key="1">
    <source>
        <dbReference type="EMBL" id="ABC22172.1"/>
    </source>
</evidence>
<dbReference type="STRING" id="269796.Rru_A1371"/>
<dbReference type="Proteomes" id="UP000001929">
    <property type="component" value="Chromosome"/>
</dbReference>
<gene>
    <name evidence="1" type="ordered locus">Rru_A1371</name>
</gene>
<proteinExistence type="predicted"/>
<dbReference type="RefSeq" id="WP_011389125.1">
    <property type="nucleotide sequence ID" value="NC_007643.1"/>
</dbReference>